<accession>A0A1N7ST90</accession>
<keyword evidence="2" id="KW-1185">Reference proteome</keyword>
<sequence length="45" mass="4928">MPAFVGTLNDVQIANVLTYLRSAWGNNARPITANGFCALREIPHN</sequence>
<proteinExistence type="predicted"/>
<evidence type="ECO:0000313" key="2">
    <source>
        <dbReference type="Proteomes" id="UP000195569"/>
    </source>
</evidence>
<organism evidence="1 2">
    <name type="scientific">Paraburkholderia piptadeniae</name>
    <dbReference type="NCBI Taxonomy" id="1701573"/>
    <lineage>
        <taxon>Bacteria</taxon>
        <taxon>Pseudomonadati</taxon>
        <taxon>Pseudomonadota</taxon>
        <taxon>Betaproteobacteria</taxon>
        <taxon>Burkholderiales</taxon>
        <taxon>Burkholderiaceae</taxon>
        <taxon>Paraburkholderia</taxon>
    </lineage>
</organism>
<dbReference type="AlphaFoldDB" id="A0A1N7ST90"/>
<dbReference type="Proteomes" id="UP000195569">
    <property type="component" value="Unassembled WGS sequence"/>
</dbReference>
<comment type="caution">
    <text evidence="1">The sequence shown here is derived from an EMBL/GenBank/DDBJ whole genome shotgun (WGS) entry which is preliminary data.</text>
</comment>
<gene>
    <name evidence="1" type="ORF">BN2476_840027</name>
</gene>
<dbReference type="InterPro" id="IPR036909">
    <property type="entry name" value="Cyt_c-like_dom_sf"/>
</dbReference>
<dbReference type="EMBL" id="CYGY02000084">
    <property type="protein sequence ID" value="SIT50550.1"/>
    <property type="molecule type" value="Genomic_DNA"/>
</dbReference>
<evidence type="ECO:0000313" key="1">
    <source>
        <dbReference type="EMBL" id="SIT50550.1"/>
    </source>
</evidence>
<dbReference type="GO" id="GO:0020037">
    <property type="term" value="F:heme binding"/>
    <property type="evidence" value="ECO:0007669"/>
    <property type="project" value="InterPro"/>
</dbReference>
<dbReference type="Gene3D" id="1.10.760.10">
    <property type="entry name" value="Cytochrome c-like domain"/>
    <property type="match status" value="1"/>
</dbReference>
<name>A0A1N7ST90_9BURK</name>
<reference evidence="1" key="1">
    <citation type="submission" date="2016-12" db="EMBL/GenBank/DDBJ databases">
        <authorList>
            <person name="Moulin L."/>
        </authorList>
    </citation>
    <scope>NUCLEOTIDE SEQUENCE [LARGE SCALE GENOMIC DNA]</scope>
    <source>
        <strain evidence="1">STM 7183</strain>
    </source>
</reference>
<dbReference type="SUPFAM" id="SSF46626">
    <property type="entry name" value="Cytochrome c"/>
    <property type="match status" value="1"/>
</dbReference>
<dbReference type="GO" id="GO:0009055">
    <property type="term" value="F:electron transfer activity"/>
    <property type="evidence" value="ECO:0007669"/>
    <property type="project" value="InterPro"/>
</dbReference>
<protein>
    <submittedName>
        <fullName evidence="1">Uncharacterized protein</fullName>
    </submittedName>
</protein>